<dbReference type="InterPro" id="IPR017978">
    <property type="entry name" value="GPCR_3_C"/>
</dbReference>
<dbReference type="SUPFAM" id="SSF53822">
    <property type="entry name" value="Periplasmic binding protein-like I"/>
    <property type="match status" value="1"/>
</dbReference>
<evidence type="ECO:0000259" key="13">
    <source>
        <dbReference type="PROSITE" id="PS50259"/>
    </source>
</evidence>
<dbReference type="InterPro" id="IPR000068">
    <property type="entry name" value="GPCR_3_Ca_sens_rcpt-rel"/>
</dbReference>
<dbReference type="PROSITE" id="PS00981">
    <property type="entry name" value="G_PROTEIN_RECEP_F3_3"/>
    <property type="match status" value="1"/>
</dbReference>
<evidence type="ECO:0000256" key="5">
    <source>
        <dbReference type="ARBA" id="ARBA00022729"/>
    </source>
</evidence>
<evidence type="ECO:0000256" key="6">
    <source>
        <dbReference type="ARBA" id="ARBA00022989"/>
    </source>
</evidence>
<reference evidence="15" key="1">
    <citation type="submission" date="2025-08" db="UniProtKB">
        <authorList>
            <consortium name="RefSeq"/>
        </authorList>
    </citation>
    <scope>IDENTIFICATION</scope>
</reference>
<gene>
    <name evidence="15" type="primary">LOC115464716</name>
</gene>
<dbReference type="InterPro" id="IPR011500">
    <property type="entry name" value="GPCR_3_9-Cys_dom"/>
</dbReference>
<dbReference type="InterPro" id="IPR028082">
    <property type="entry name" value="Peripla_BP_I"/>
</dbReference>
<comment type="similarity">
    <text evidence="2">Belongs to the G-protein coupled receptor 3 family.</text>
</comment>
<dbReference type="PANTHER" id="PTHR24061">
    <property type="entry name" value="CALCIUM-SENSING RECEPTOR-RELATED"/>
    <property type="match status" value="1"/>
</dbReference>
<dbReference type="Pfam" id="PF07562">
    <property type="entry name" value="NCD3G"/>
    <property type="match status" value="1"/>
</dbReference>
<evidence type="ECO:0000256" key="2">
    <source>
        <dbReference type="ARBA" id="ARBA00007242"/>
    </source>
</evidence>
<dbReference type="FunFam" id="2.10.50.30:FF:000002">
    <property type="entry name" value="Vomeronasal 2 receptor, h1"/>
    <property type="match status" value="1"/>
</dbReference>
<dbReference type="InterPro" id="IPR001828">
    <property type="entry name" value="ANF_lig-bd_rcpt"/>
</dbReference>
<feature type="transmembrane region" description="Helical" evidence="12">
    <location>
        <begin position="630"/>
        <end position="654"/>
    </location>
</feature>
<keyword evidence="11" id="KW-0807">Transducer</keyword>
<feature type="transmembrane region" description="Helical" evidence="12">
    <location>
        <begin position="754"/>
        <end position="774"/>
    </location>
</feature>
<evidence type="ECO:0000313" key="15">
    <source>
        <dbReference type="RefSeq" id="XP_030050937.1"/>
    </source>
</evidence>
<dbReference type="GeneID" id="115464716"/>
<dbReference type="InterPro" id="IPR017979">
    <property type="entry name" value="GPCR_3_CS"/>
</dbReference>
<dbReference type="KEGG" id="muo:115464716"/>
<feature type="transmembrane region" description="Helical" evidence="12">
    <location>
        <begin position="780"/>
        <end position="802"/>
    </location>
</feature>
<keyword evidence="6 12" id="KW-1133">Transmembrane helix</keyword>
<dbReference type="Gene3D" id="2.10.50.30">
    <property type="entry name" value="GPCR, family 3, nine cysteines domain"/>
    <property type="match status" value="1"/>
</dbReference>
<dbReference type="GO" id="GO:0004930">
    <property type="term" value="F:G protein-coupled receptor activity"/>
    <property type="evidence" value="ECO:0007669"/>
    <property type="project" value="UniProtKB-KW"/>
</dbReference>
<dbReference type="Proteomes" id="UP000515156">
    <property type="component" value="Chromosome 3"/>
</dbReference>
<keyword evidence="8 12" id="KW-0472">Membrane</keyword>
<keyword evidence="9" id="KW-0675">Receptor</keyword>
<name>A0A6P7X5Q8_9AMPH</name>
<dbReference type="Pfam" id="PF01094">
    <property type="entry name" value="ANF_receptor"/>
    <property type="match status" value="1"/>
</dbReference>
<dbReference type="FunFam" id="3.40.50.2300:FF:000024">
    <property type="entry name" value="Vomeronasal 2, receptor 73"/>
    <property type="match status" value="1"/>
</dbReference>
<evidence type="ECO:0000256" key="10">
    <source>
        <dbReference type="ARBA" id="ARBA00023180"/>
    </source>
</evidence>
<evidence type="ECO:0000256" key="8">
    <source>
        <dbReference type="ARBA" id="ARBA00023136"/>
    </source>
</evidence>
<comment type="subcellular location">
    <subcellularLocation>
        <location evidence="1">Cell membrane</location>
        <topology evidence="1">Multi-pass membrane protein</topology>
    </subcellularLocation>
</comment>
<keyword evidence="14" id="KW-1185">Reference proteome</keyword>
<evidence type="ECO:0000256" key="11">
    <source>
        <dbReference type="ARBA" id="ARBA00023224"/>
    </source>
</evidence>
<dbReference type="InterPro" id="IPR038550">
    <property type="entry name" value="GPCR_3_9-Cys_sf"/>
</dbReference>
<dbReference type="RefSeq" id="XP_030050937.1">
    <property type="nucleotide sequence ID" value="XM_030195077.1"/>
</dbReference>
<feature type="transmembrane region" description="Helical" evidence="12">
    <location>
        <begin position="597"/>
        <end position="618"/>
    </location>
</feature>
<dbReference type="Gene3D" id="3.40.50.2300">
    <property type="match status" value="2"/>
</dbReference>
<feature type="transmembrane region" description="Helical" evidence="12">
    <location>
        <begin position="560"/>
        <end position="585"/>
    </location>
</feature>
<dbReference type="PANTHER" id="PTHR24061:SF599">
    <property type="entry name" value="G-PROTEIN COUPLED RECEPTORS FAMILY 3 PROFILE DOMAIN-CONTAINING PROTEIN"/>
    <property type="match status" value="1"/>
</dbReference>
<keyword evidence="3" id="KW-1003">Cell membrane</keyword>
<evidence type="ECO:0000256" key="3">
    <source>
        <dbReference type="ARBA" id="ARBA00022475"/>
    </source>
</evidence>
<evidence type="ECO:0000256" key="9">
    <source>
        <dbReference type="ARBA" id="ARBA00023170"/>
    </source>
</evidence>
<keyword evidence="4 12" id="KW-0812">Transmembrane</keyword>
<sequence>MTRVGGGHRPYSPRCAMPAEDDTACSSRQAERGDVISLGSTANLSFYLANYYDFLAFVSTVEEINNSSELLPNLTLGFHIYDSCNNPLFVFRAAMNIFSGLDTVIPNYRCKTSGSLAAIIEGLSAEESSQISKVFRIYHYPQISYISQNPFMSDVLKFPYFYRTVPSELHLCTGILRLLKHFSWTWVGIIASNDDSSVRAVQILKEGIEQNNGCTEFIEMFPHTSVVPPEKINKISDSIHSSSANVIIIYCNREYIWNLYQHINIMQIPGKIWITTGEWDVSSTYSLEFSMKKNVLTFTMVNKNIPSILKFVQEVNPTLFPSNRYTQIWWRGLCDSRCSESVRRSCKTKETVSILHCDNKYFGSSYRVYNAVYALAHALHDMVMSESGKNTTRSEESQKVSDYLPWKLHHYMKNIHFKNVLGEEIFFDENGDFSIDYEIANIIHLLNRTERTEIIGSYSPHALSGQDFIINEKAIVWESSFTQTPPQSKCSQSCPPGFRKMARKEEPICCYDCAPCPDGEISSQNDMDDCIKCPEDQWSNQKRDACIRKVITFLSYEEPLGISVTLISTFFCFISALILGIFIKYRHTPIVKANNRNLSYILLISLMLCFLSSLIFIGHPDKLTCILRQVVFGITFSISLSSILAKTITVVIAFQATKPKSKLRNWMGSSLSNSIVLCCSLLQILLCLVWMCTAPPLPYLNAESEMGTIAIECNEGSIIAFYCVLGYLGFLAAISFIVAFLARNLPDSFNEAKYITFSMLVFCSVWVSFIPTYLSTRGKYMVAVETFAILASSAGLLGCIFIPKCYRILLRPEKNHKKYLTRYVNT</sequence>
<evidence type="ECO:0000256" key="1">
    <source>
        <dbReference type="ARBA" id="ARBA00004651"/>
    </source>
</evidence>
<protein>
    <submittedName>
        <fullName evidence="15">Vomeronasal type-2 receptor 26-like</fullName>
    </submittedName>
</protein>
<dbReference type="Pfam" id="PF00003">
    <property type="entry name" value="7tm_3"/>
    <property type="match status" value="1"/>
</dbReference>
<dbReference type="CDD" id="cd15283">
    <property type="entry name" value="7tmC_V2R_pheromone"/>
    <property type="match status" value="1"/>
</dbReference>
<keyword evidence="7" id="KW-0297">G-protein coupled receptor</keyword>
<evidence type="ECO:0000256" key="12">
    <source>
        <dbReference type="SAM" id="Phobius"/>
    </source>
</evidence>
<dbReference type="GO" id="GO:0005886">
    <property type="term" value="C:plasma membrane"/>
    <property type="evidence" value="ECO:0007669"/>
    <property type="project" value="UniProtKB-SubCell"/>
</dbReference>
<dbReference type="InterPro" id="IPR000337">
    <property type="entry name" value="GPCR_3"/>
</dbReference>
<keyword evidence="5" id="KW-0732">Signal</keyword>
<dbReference type="PRINTS" id="PR00248">
    <property type="entry name" value="GPCRMGR"/>
</dbReference>
<feature type="transmembrane region" description="Helical" evidence="12">
    <location>
        <begin position="719"/>
        <end position="742"/>
    </location>
</feature>
<dbReference type="PROSITE" id="PS50259">
    <property type="entry name" value="G_PROTEIN_RECEP_F3_4"/>
    <property type="match status" value="1"/>
</dbReference>
<feature type="domain" description="G-protein coupled receptors family 3 profile" evidence="13">
    <location>
        <begin position="560"/>
        <end position="824"/>
    </location>
</feature>
<dbReference type="InParanoid" id="A0A6P7X5Q8"/>
<accession>A0A6P7X5Q8</accession>
<evidence type="ECO:0000313" key="14">
    <source>
        <dbReference type="Proteomes" id="UP000515156"/>
    </source>
</evidence>
<dbReference type="PRINTS" id="PR01535">
    <property type="entry name" value="VOMERONASL2R"/>
</dbReference>
<dbReference type="InterPro" id="IPR004073">
    <property type="entry name" value="GPCR_3_vmron_rcpt_2"/>
</dbReference>
<dbReference type="OrthoDB" id="5984008at2759"/>
<proteinExistence type="inferred from homology"/>
<organism evidence="14 15">
    <name type="scientific">Microcaecilia unicolor</name>
    <dbReference type="NCBI Taxonomy" id="1415580"/>
    <lineage>
        <taxon>Eukaryota</taxon>
        <taxon>Metazoa</taxon>
        <taxon>Chordata</taxon>
        <taxon>Craniata</taxon>
        <taxon>Vertebrata</taxon>
        <taxon>Euteleostomi</taxon>
        <taxon>Amphibia</taxon>
        <taxon>Gymnophiona</taxon>
        <taxon>Siphonopidae</taxon>
        <taxon>Microcaecilia</taxon>
    </lineage>
</organism>
<feature type="transmembrane region" description="Helical" evidence="12">
    <location>
        <begin position="675"/>
        <end position="699"/>
    </location>
</feature>
<evidence type="ECO:0000256" key="4">
    <source>
        <dbReference type="ARBA" id="ARBA00022692"/>
    </source>
</evidence>
<keyword evidence="10" id="KW-0325">Glycoprotein</keyword>
<evidence type="ECO:0000256" key="7">
    <source>
        <dbReference type="ARBA" id="ARBA00023040"/>
    </source>
</evidence>
<dbReference type="AlphaFoldDB" id="A0A6P7X5Q8"/>